<protein>
    <recommendedName>
        <fullName evidence="3">Baseplate protein J-like domain-containing protein</fullName>
    </recommendedName>
</protein>
<organism evidence="1 2">
    <name type="scientific">Pseudomonas hormoni</name>
    <dbReference type="NCBI Taxonomy" id="3093767"/>
    <lineage>
        <taxon>Bacteria</taxon>
        <taxon>Pseudomonadati</taxon>
        <taxon>Pseudomonadota</taxon>
        <taxon>Gammaproteobacteria</taxon>
        <taxon>Pseudomonadales</taxon>
        <taxon>Pseudomonadaceae</taxon>
        <taxon>Pseudomonas</taxon>
    </lineage>
</organism>
<evidence type="ECO:0000313" key="1">
    <source>
        <dbReference type="EMBL" id="QVW21927.1"/>
    </source>
</evidence>
<gene>
    <name evidence="1" type="ORF">KJF94_18795</name>
</gene>
<evidence type="ECO:0000313" key="2">
    <source>
        <dbReference type="Proteomes" id="UP000681155"/>
    </source>
</evidence>
<dbReference type="Proteomes" id="UP000681155">
    <property type="component" value="Chromosome"/>
</dbReference>
<accession>A0ABX8EQY7</accession>
<keyword evidence="2" id="KW-1185">Reference proteome</keyword>
<dbReference type="RefSeq" id="WP_214377814.1">
    <property type="nucleotide sequence ID" value="NZ_CP075566.1"/>
</dbReference>
<name>A0ABX8EQY7_9PSED</name>
<reference evidence="1 2" key="1">
    <citation type="submission" date="2021-05" db="EMBL/GenBank/DDBJ databases">
        <title>Complete genome of the cytokinin-producing biocontrol strain Pseudomonas fluorescens G20-18.</title>
        <authorList>
            <person name="Nielsen T.K."/>
            <person name="Mekureyaw M.F."/>
            <person name="Hansen L.H."/>
            <person name="Nicolaisen M.H."/>
            <person name="Roitsch T.G."/>
            <person name="Hennessy R.C."/>
        </authorList>
    </citation>
    <scope>NUCLEOTIDE SEQUENCE [LARGE SCALE GENOMIC DNA]</scope>
    <source>
        <strain evidence="1 2">G20-18</strain>
    </source>
</reference>
<sequence length="383" mass="42826">MTKLKTYAELIDNIFGPGTANFKTDPSTSNSVVGAIANTENYGVFANNFESRLRRLNSALIVNQNLKSPIIKAVNNLAKLNGWEGYYAELVALDYFLSDEETKPNDIETEVIVPASTTLASELGMCNIDYDICIPSLRIVTDVKILSNKSGGILEGIFNDFRNAKGISHLTIQAEYSENQDYNAFQEHRRVLLDELIKEIDTAARPPIFRSKIIEGLSYQFAWEAGVITSVSEYDSRTHALNHQRLLVAHAKKFSRVEPTIIIFVVFPWASERIMLFSEANIAKQFIHNFGSIFFDVSTTSNIEARQINKLIKSPISLAEVSRHLSGILVIEDKSITVTGDSKTITDASYIFNENAIHPLTSGKFESYLKRRNATDLVNVTLD</sequence>
<dbReference type="EMBL" id="CP075566">
    <property type="protein sequence ID" value="QVW21927.1"/>
    <property type="molecule type" value="Genomic_DNA"/>
</dbReference>
<evidence type="ECO:0008006" key="3">
    <source>
        <dbReference type="Google" id="ProtNLM"/>
    </source>
</evidence>
<proteinExistence type="predicted"/>